<dbReference type="Proteomes" id="UP000499080">
    <property type="component" value="Unassembled WGS sequence"/>
</dbReference>
<dbReference type="EMBL" id="BGPR01031402">
    <property type="protein sequence ID" value="GBO04449.1"/>
    <property type="molecule type" value="Genomic_DNA"/>
</dbReference>
<dbReference type="Gene3D" id="3.30.420.10">
    <property type="entry name" value="Ribonuclease H-like superfamily/Ribonuclease H"/>
    <property type="match status" value="1"/>
</dbReference>
<dbReference type="AlphaFoldDB" id="A0A4Y2TV35"/>
<reference evidence="1 2" key="1">
    <citation type="journal article" date="2019" name="Sci. Rep.">
        <title>Orb-weaving spider Araneus ventricosus genome elucidates the spidroin gene catalogue.</title>
        <authorList>
            <person name="Kono N."/>
            <person name="Nakamura H."/>
            <person name="Ohtoshi R."/>
            <person name="Moran D.A.P."/>
            <person name="Shinohara A."/>
            <person name="Yoshida Y."/>
            <person name="Fujiwara M."/>
            <person name="Mori M."/>
            <person name="Tomita M."/>
            <person name="Arakawa K."/>
        </authorList>
    </citation>
    <scope>NUCLEOTIDE SEQUENCE [LARGE SCALE GENOMIC DNA]</scope>
</reference>
<accession>A0A4Y2TV35</accession>
<dbReference type="OrthoDB" id="6435573at2759"/>
<protein>
    <submittedName>
        <fullName evidence="1">Uncharacterized protein</fullName>
    </submittedName>
</protein>
<evidence type="ECO:0000313" key="2">
    <source>
        <dbReference type="Proteomes" id="UP000499080"/>
    </source>
</evidence>
<comment type="caution">
    <text evidence="1">The sequence shown here is derived from an EMBL/GenBank/DDBJ whole genome shotgun (WGS) entry which is preliminary data.</text>
</comment>
<sequence>MKLTTSSTHDLRYHALPHASCFRDLGTSDYNFFPHMRKWLTGMEFASNVEVTAGTNACCGELDKSFNMGMVESLEHQWTKCIISKGDFAQK</sequence>
<dbReference type="InterPro" id="IPR036397">
    <property type="entry name" value="RNaseH_sf"/>
</dbReference>
<gene>
    <name evidence="1" type="ORF">AVEN_67748_1</name>
</gene>
<evidence type="ECO:0000313" key="1">
    <source>
        <dbReference type="EMBL" id="GBO04449.1"/>
    </source>
</evidence>
<organism evidence="1 2">
    <name type="scientific">Araneus ventricosus</name>
    <name type="common">Orbweaver spider</name>
    <name type="synonym">Epeira ventricosa</name>
    <dbReference type="NCBI Taxonomy" id="182803"/>
    <lineage>
        <taxon>Eukaryota</taxon>
        <taxon>Metazoa</taxon>
        <taxon>Ecdysozoa</taxon>
        <taxon>Arthropoda</taxon>
        <taxon>Chelicerata</taxon>
        <taxon>Arachnida</taxon>
        <taxon>Araneae</taxon>
        <taxon>Araneomorphae</taxon>
        <taxon>Entelegynae</taxon>
        <taxon>Araneoidea</taxon>
        <taxon>Araneidae</taxon>
        <taxon>Araneus</taxon>
    </lineage>
</organism>
<keyword evidence="2" id="KW-1185">Reference proteome</keyword>
<dbReference type="GO" id="GO:0003676">
    <property type="term" value="F:nucleic acid binding"/>
    <property type="evidence" value="ECO:0007669"/>
    <property type="project" value="InterPro"/>
</dbReference>
<proteinExistence type="predicted"/>
<name>A0A4Y2TV35_ARAVE</name>